<organism evidence="2 3">
    <name type="scientific">Crenothrix polyspora</name>
    <dbReference type="NCBI Taxonomy" id="360316"/>
    <lineage>
        <taxon>Bacteria</taxon>
        <taxon>Pseudomonadati</taxon>
        <taxon>Pseudomonadota</taxon>
        <taxon>Gammaproteobacteria</taxon>
        <taxon>Methylococcales</taxon>
        <taxon>Crenotrichaceae</taxon>
        <taxon>Crenothrix</taxon>
    </lineage>
</organism>
<dbReference type="RefSeq" id="WP_087142384.1">
    <property type="nucleotide sequence ID" value="NZ_FUKI01000039.1"/>
</dbReference>
<name>A0A1R4H200_9GAMM</name>
<accession>A0A1R4H200</accession>
<evidence type="ECO:0000313" key="2">
    <source>
        <dbReference type="EMBL" id="SJM90080.1"/>
    </source>
</evidence>
<feature type="signal peptide" evidence="1">
    <location>
        <begin position="1"/>
        <end position="25"/>
    </location>
</feature>
<dbReference type="EMBL" id="FUKI01000039">
    <property type="protein sequence ID" value="SJM90080.1"/>
    <property type="molecule type" value="Genomic_DNA"/>
</dbReference>
<proteinExistence type="predicted"/>
<protein>
    <submittedName>
        <fullName evidence="2">Uncharacterized protein</fullName>
    </submittedName>
</protein>
<dbReference type="AlphaFoldDB" id="A0A1R4H200"/>
<evidence type="ECO:0000256" key="1">
    <source>
        <dbReference type="SAM" id="SignalP"/>
    </source>
</evidence>
<gene>
    <name evidence="2" type="ORF">CRENPOLYSF1_1330013</name>
</gene>
<dbReference type="Proteomes" id="UP000195667">
    <property type="component" value="Unassembled WGS sequence"/>
</dbReference>
<sequence>MKKLPCLSSLFAITLTLFGINTVMAAEQSGHGGAYGGKSCVRAHLANKLPAHLATVAPGSAFSFAVFDIDSAQQIAVTVKQKPVEIASEYRAPTFFVTGKIPDEFRNTVVRVTVKINSQYPACRLEEGWLVKISE</sequence>
<reference evidence="3" key="1">
    <citation type="submission" date="2017-02" db="EMBL/GenBank/DDBJ databases">
        <authorList>
            <person name="Daims H."/>
        </authorList>
    </citation>
    <scope>NUCLEOTIDE SEQUENCE [LARGE SCALE GENOMIC DNA]</scope>
</reference>
<feature type="chain" id="PRO_5013091293" evidence="1">
    <location>
        <begin position="26"/>
        <end position="135"/>
    </location>
</feature>
<evidence type="ECO:0000313" key="3">
    <source>
        <dbReference type="Proteomes" id="UP000195667"/>
    </source>
</evidence>
<dbReference type="OrthoDB" id="5572492at2"/>
<keyword evidence="3" id="KW-1185">Reference proteome</keyword>
<keyword evidence="1" id="KW-0732">Signal</keyword>